<dbReference type="PANTHER" id="PTHR43028">
    <property type="entry name" value="3'(2'),5'-BISPHOSPHATE NUCLEOTIDASE 1"/>
    <property type="match status" value="1"/>
</dbReference>
<dbReference type="NCBIfam" id="TIGR01331">
    <property type="entry name" value="bisphos_cysQ"/>
    <property type="match status" value="1"/>
</dbReference>
<dbReference type="AlphaFoldDB" id="A0AA51RQP8"/>
<feature type="binding site" evidence="9">
    <location>
        <position position="218"/>
    </location>
    <ligand>
        <name>Mg(2+)</name>
        <dbReference type="ChEBI" id="CHEBI:18420"/>
        <label>1</label>
        <note>catalytic</note>
    </ligand>
</feature>
<comment type="catalytic activity">
    <reaction evidence="8">
        <text>adenosine 3',5'-bisphosphate + H2O = AMP + phosphate</text>
        <dbReference type="Rhea" id="RHEA:10040"/>
        <dbReference type="ChEBI" id="CHEBI:15377"/>
        <dbReference type="ChEBI" id="CHEBI:43474"/>
        <dbReference type="ChEBI" id="CHEBI:58343"/>
        <dbReference type="ChEBI" id="CHEBI:456215"/>
        <dbReference type="EC" id="3.1.3.7"/>
    </reaction>
</comment>
<evidence type="ECO:0000256" key="8">
    <source>
        <dbReference type="HAMAP-Rule" id="MF_02095"/>
    </source>
</evidence>
<dbReference type="RefSeq" id="WP_309200943.1">
    <property type="nucleotide sequence ID" value="NZ_CP133548.1"/>
</dbReference>
<dbReference type="GO" id="GO:0005886">
    <property type="term" value="C:plasma membrane"/>
    <property type="evidence" value="ECO:0007669"/>
    <property type="project" value="UniProtKB-SubCell"/>
</dbReference>
<keyword evidence="2 8" id="KW-1003">Cell membrane</keyword>
<dbReference type="Gene3D" id="3.30.540.10">
    <property type="entry name" value="Fructose-1,6-Bisphosphatase, subunit A, domain 1"/>
    <property type="match status" value="1"/>
</dbReference>
<keyword evidence="4 8" id="KW-0479">Metal-binding</keyword>
<feature type="binding site" evidence="8">
    <location>
        <position position="88"/>
    </location>
    <ligand>
        <name>Mg(2+)</name>
        <dbReference type="ChEBI" id="CHEBI:18420"/>
        <label>1</label>
    </ligand>
</feature>
<dbReference type="InterPro" id="IPR020550">
    <property type="entry name" value="Inositol_monophosphatase_CS"/>
</dbReference>
<dbReference type="FunFam" id="3.30.540.10:FF:000007">
    <property type="entry name" value="3'(2'),5'-bisphosphate nucleotidase CysQ"/>
    <property type="match status" value="1"/>
</dbReference>
<sequence length="269" mass="30234">MNYQEYLAPVLEISKKAGNAILEIYQSDDFGARIKSDNSPLTEADLKSHHVIVDGLKALTPEIPVLSEESKGISFEQRNQWNTFWLVDPLDGTKEFIARNDEFTTNIALVHNNKVILGVIYVPVLDTYYFASKDHGAFKQVGTDAAEKISVRTVPVVNNEKHYTIVASRRHGLDKVQELCKKMPHFELASRGSSLKMCLVAEGQADLYPRLAPTSEWDTAAAQIIVEEAGGELIKTDFSEFLYNTKEDLLNPHFYVLGDASENWRELLS</sequence>
<dbReference type="Proteomes" id="UP001239782">
    <property type="component" value="Chromosome"/>
</dbReference>
<dbReference type="GO" id="GO:0046854">
    <property type="term" value="P:phosphatidylinositol phosphate biosynthetic process"/>
    <property type="evidence" value="ECO:0007669"/>
    <property type="project" value="InterPro"/>
</dbReference>
<feature type="binding site" evidence="8">
    <location>
        <position position="218"/>
    </location>
    <ligand>
        <name>Mg(2+)</name>
        <dbReference type="ChEBI" id="CHEBI:18420"/>
        <label>2</label>
    </ligand>
</feature>
<dbReference type="PROSITE" id="PS00630">
    <property type="entry name" value="IMP_2"/>
    <property type="match status" value="1"/>
</dbReference>
<evidence type="ECO:0000256" key="4">
    <source>
        <dbReference type="ARBA" id="ARBA00022723"/>
    </source>
</evidence>
<feature type="binding site" evidence="8">
    <location>
        <position position="90"/>
    </location>
    <ligand>
        <name>Mg(2+)</name>
        <dbReference type="ChEBI" id="CHEBI:18420"/>
        <label>1</label>
    </ligand>
</feature>
<feature type="binding site" evidence="8">
    <location>
        <position position="68"/>
    </location>
    <ligand>
        <name>substrate</name>
    </ligand>
</feature>
<dbReference type="Gene3D" id="3.40.190.80">
    <property type="match status" value="1"/>
</dbReference>
<organism evidence="10 11">
    <name type="scientific">Pleionea litopenaei</name>
    <dbReference type="NCBI Taxonomy" id="3070815"/>
    <lineage>
        <taxon>Bacteria</taxon>
        <taxon>Pseudomonadati</taxon>
        <taxon>Pseudomonadota</taxon>
        <taxon>Gammaproteobacteria</taxon>
        <taxon>Oceanospirillales</taxon>
        <taxon>Pleioneaceae</taxon>
        <taxon>Pleionea</taxon>
    </lineage>
</organism>
<feature type="binding site" evidence="9">
    <location>
        <position position="88"/>
    </location>
    <ligand>
        <name>Mg(2+)</name>
        <dbReference type="ChEBI" id="CHEBI:18420"/>
        <label>1</label>
        <note>catalytic</note>
    </ligand>
</feature>
<dbReference type="Pfam" id="PF00459">
    <property type="entry name" value="Inositol_P"/>
    <property type="match status" value="1"/>
</dbReference>
<dbReference type="GO" id="GO:0008441">
    <property type="term" value="F:3'(2'),5'-bisphosphate nucleotidase activity"/>
    <property type="evidence" value="ECO:0007669"/>
    <property type="project" value="UniProtKB-UniRule"/>
</dbReference>
<feature type="binding site" evidence="8">
    <location>
        <begin position="90"/>
        <end position="93"/>
    </location>
    <ligand>
        <name>substrate</name>
    </ligand>
</feature>
<gene>
    <name evidence="8 10" type="primary">cysQ</name>
    <name evidence="10" type="ORF">Q9312_11240</name>
</gene>
<evidence type="ECO:0000256" key="6">
    <source>
        <dbReference type="ARBA" id="ARBA00022842"/>
    </source>
</evidence>
<comment type="cofactor">
    <cofactor evidence="8 9">
        <name>Mg(2+)</name>
        <dbReference type="ChEBI" id="CHEBI:18420"/>
    </cofactor>
</comment>
<evidence type="ECO:0000256" key="7">
    <source>
        <dbReference type="ARBA" id="ARBA00023136"/>
    </source>
</evidence>
<feature type="binding site" evidence="9">
    <location>
        <position position="91"/>
    </location>
    <ligand>
        <name>Mg(2+)</name>
        <dbReference type="ChEBI" id="CHEBI:18420"/>
        <label>1</label>
        <note>catalytic</note>
    </ligand>
</feature>
<evidence type="ECO:0000256" key="9">
    <source>
        <dbReference type="PIRSR" id="PIRSR600760-2"/>
    </source>
</evidence>
<keyword evidence="6 8" id="KW-0460">Magnesium</keyword>
<feature type="binding site" evidence="8">
    <location>
        <position position="218"/>
    </location>
    <ligand>
        <name>substrate</name>
    </ligand>
</feature>
<comment type="subcellular location">
    <subcellularLocation>
        <location evidence="8">Cell inner membrane</location>
        <topology evidence="8">Peripheral membrane protein</topology>
        <orientation evidence="8">Cytoplasmic side</orientation>
    </subcellularLocation>
</comment>
<dbReference type="InterPro" id="IPR000760">
    <property type="entry name" value="Inositol_monophosphatase-like"/>
</dbReference>
<dbReference type="EC" id="3.1.3.7" evidence="8"/>
<feature type="binding site" evidence="9">
    <location>
        <position position="90"/>
    </location>
    <ligand>
        <name>Mg(2+)</name>
        <dbReference type="ChEBI" id="CHEBI:18420"/>
        <label>2</label>
    </ligand>
</feature>
<dbReference type="KEGG" id="plei:Q9312_11240"/>
<comment type="similarity">
    <text evidence="1 8">Belongs to the inositol monophosphatase superfamily. CysQ family.</text>
</comment>
<feature type="binding site" evidence="9">
    <location>
        <position position="68"/>
    </location>
    <ligand>
        <name>Mg(2+)</name>
        <dbReference type="ChEBI" id="CHEBI:18420"/>
        <label>1</label>
        <note>catalytic</note>
    </ligand>
</feature>
<evidence type="ECO:0000256" key="2">
    <source>
        <dbReference type="ARBA" id="ARBA00022475"/>
    </source>
</evidence>
<name>A0AA51RQP8_9GAMM</name>
<evidence type="ECO:0000256" key="5">
    <source>
        <dbReference type="ARBA" id="ARBA00022801"/>
    </source>
</evidence>
<feature type="binding site" evidence="8">
    <location>
        <position position="88"/>
    </location>
    <ligand>
        <name>Mg(2+)</name>
        <dbReference type="ChEBI" id="CHEBI:18420"/>
        <label>2</label>
    </ligand>
</feature>
<comment type="function">
    <text evidence="8">Converts adenosine-3',5'-bisphosphate (PAP) to AMP.</text>
</comment>
<dbReference type="InterPro" id="IPR050725">
    <property type="entry name" value="CysQ/Inositol_MonoPase"/>
</dbReference>
<protein>
    <recommendedName>
        <fullName evidence="8">3'(2'),5'-bisphosphate nucleotidase CysQ</fullName>
        <ecNumber evidence="8">3.1.3.7</ecNumber>
    </recommendedName>
    <alternativeName>
        <fullName evidence="8">3'(2'),5-bisphosphonucleoside 3'(2')-phosphohydrolase</fullName>
    </alternativeName>
    <alternativeName>
        <fullName evidence="8">3'-phosphoadenosine 5'-phosphate phosphatase</fullName>
        <shortName evidence="8">PAP phosphatase</shortName>
    </alternativeName>
</protein>
<dbReference type="SUPFAM" id="SSF56655">
    <property type="entry name" value="Carbohydrate phosphatase"/>
    <property type="match status" value="1"/>
</dbReference>
<dbReference type="EMBL" id="CP133548">
    <property type="protein sequence ID" value="WMS85790.1"/>
    <property type="molecule type" value="Genomic_DNA"/>
</dbReference>
<dbReference type="CDD" id="cd01638">
    <property type="entry name" value="CysQ"/>
    <property type="match status" value="1"/>
</dbReference>
<dbReference type="GO" id="GO:0000287">
    <property type="term" value="F:magnesium ion binding"/>
    <property type="evidence" value="ECO:0007669"/>
    <property type="project" value="UniProtKB-UniRule"/>
</dbReference>
<keyword evidence="5 8" id="KW-0378">Hydrolase</keyword>
<feature type="binding site" evidence="8">
    <location>
        <position position="91"/>
    </location>
    <ligand>
        <name>Mg(2+)</name>
        <dbReference type="ChEBI" id="CHEBI:18420"/>
        <label>2</label>
    </ligand>
</feature>
<keyword evidence="3 8" id="KW-0997">Cell inner membrane</keyword>
<evidence type="ECO:0000313" key="10">
    <source>
        <dbReference type="EMBL" id="WMS85790.1"/>
    </source>
</evidence>
<evidence type="ECO:0000313" key="11">
    <source>
        <dbReference type="Proteomes" id="UP001239782"/>
    </source>
</evidence>
<proteinExistence type="inferred from homology"/>
<feature type="binding site" evidence="8">
    <location>
        <position position="68"/>
    </location>
    <ligand>
        <name>Mg(2+)</name>
        <dbReference type="ChEBI" id="CHEBI:18420"/>
        <label>1</label>
    </ligand>
</feature>
<reference evidence="10 11" key="1">
    <citation type="submission" date="2023-08" db="EMBL/GenBank/DDBJ databases">
        <title>Pleionea litopenaei sp. nov., isolated from stomach of juvenile Litopenaeus vannamei.</title>
        <authorList>
            <person name="Rho A.M."/>
            <person name="Hwang C.Y."/>
        </authorList>
    </citation>
    <scope>NUCLEOTIDE SEQUENCE [LARGE SCALE GENOMIC DNA]</scope>
    <source>
        <strain evidence="10 11">HL-JVS1</strain>
    </source>
</reference>
<dbReference type="GO" id="GO:0050427">
    <property type="term" value="P:3'-phosphoadenosine 5'-phosphosulfate metabolic process"/>
    <property type="evidence" value="ECO:0007669"/>
    <property type="project" value="TreeGrafter"/>
</dbReference>
<dbReference type="PRINTS" id="PR00377">
    <property type="entry name" value="IMPHPHTASES"/>
</dbReference>
<dbReference type="GO" id="GO:0000103">
    <property type="term" value="P:sulfate assimilation"/>
    <property type="evidence" value="ECO:0007669"/>
    <property type="project" value="TreeGrafter"/>
</dbReference>
<accession>A0AA51RQP8</accession>
<evidence type="ECO:0000256" key="1">
    <source>
        <dbReference type="ARBA" id="ARBA00005289"/>
    </source>
</evidence>
<keyword evidence="11" id="KW-1185">Reference proteome</keyword>
<evidence type="ECO:0000256" key="3">
    <source>
        <dbReference type="ARBA" id="ARBA00022519"/>
    </source>
</evidence>
<dbReference type="HAMAP" id="MF_02095">
    <property type="entry name" value="CysQ"/>
    <property type="match status" value="1"/>
</dbReference>
<dbReference type="InterPro" id="IPR006240">
    <property type="entry name" value="CysQ"/>
</dbReference>
<keyword evidence="7 8" id="KW-0472">Membrane</keyword>
<dbReference type="PANTHER" id="PTHR43028:SF5">
    <property type="entry name" value="3'(2'),5'-BISPHOSPHATE NUCLEOTIDASE 1"/>
    <property type="match status" value="1"/>
</dbReference>